<evidence type="ECO:0000313" key="2">
    <source>
        <dbReference type="Proteomes" id="UP001148629"/>
    </source>
</evidence>
<dbReference type="EMBL" id="JANRMS010000305">
    <property type="protein sequence ID" value="KAJ3542257.1"/>
    <property type="molecule type" value="Genomic_DNA"/>
</dbReference>
<reference evidence="1" key="1">
    <citation type="submission" date="2022-08" db="EMBL/GenBank/DDBJ databases">
        <title>Genome Sequence of Fusarium decemcellulare.</title>
        <authorList>
            <person name="Buettner E."/>
        </authorList>
    </citation>
    <scope>NUCLEOTIDE SEQUENCE</scope>
    <source>
        <strain evidence="1">Babe19</strain>
    </source>
</reference>
<sequence length="774" mass="86362">MASTSVLGSRSPAGIVVTDDNGEDMEFHEDAPPSPEGRREHEMIATEKLACENCRHRKVCRHRFDSHDLPFLSYLVGALLGLMRRWRTDKATSENKIDRIAERIEELNQTVRHLSINQSTPIPDNHFGISQPSRTPSSPHSLQPTPSSSAATPSEAHCGHGHEKPSEPSKPEYEGESSLFAHSVFATRFLQNAINNNPSSEVALEMNSVLDALRSVVNAQKQQTDTIENLYPHSRPFPPGSSLRNLPLPSTEKALACIRMAQENPRIQLLWLMEFQTISQFTTHFIKVCSPGPATQADLIIVCAGLYWLFCECMNAITDENVKKDYESQALIARDSLETVLSNLPFHLPTTLEYVYALSMATLYCIQKCKPSAAWNFISVASNLSQSLGLHSSVSLHAESPEAKQQKTRLFWTIYTTEKMLALRIGRSSTIRENDITVPRIGYEMSSDTFLNKMFPIWIGMSAIQGRIYEEIYSPISLAQPESVRMTQARTLANELRRLIEAEDDLKIQYSQETTRVLGTALSQLIWRAERVTALSMLTLIYRSIPPEKPGGSVFCDDCIATAREAVMEHEKCVNFLTDENFVSSYFELYINWAFLQSPFIPFIVLFCHMVEASDPADLRCLGNLVETLQSVSSNAHYSICQKQLSIFKALYDVAVKYFDVKAAAERGNMLSSQDLAFNPYAGTPNTDAGGVASSRSHGMSNLPMAIPVPGLSNSGQGTADPLGQIPMFEPRNNQFAQQASLAGDFGMEMDPPTAELANWFYTNHQMMRILEDT</sequence>
<gene>
    <name evidence="1" type="ORF">NM208_g4190</name>
</gene>
<proteinExistence type="predicted"/>
<name>A0ACC1SLJ0_9HYPO</name>
<protein>
    <submittedName>
        <fullName evidence="1">Uncharacterized protein</fullName>
    </submittedName>
</protein>
<evidence type="ECO:0000313" key="1">
    <source>
        <dbReference type="EMBL" id="KAJ3542257.1"/>
    </source>
</evidence>
<keyword evidence="2" id="KW-1185">Reference proteome</keyword>
<dbReference type="Proteomes" id="UP001148629">
    <property type="component" value="Unassembled WGS sequence"/>
</dbReference>
<accession>A0ACC1SLJ0</accession>
<comment type="caution">
    <text evidence="1">The sequence shown here is derived from an EMBL/GenBank/DDBJ whole genome shotgun (WGS) entry which is preliminary data.</text>
</comment>
<organism evidence="1 2">
    <name type="scientific">Fusarium decemcellulare</name>
    <dbReference type="NCBI Taxonomy" id="57161"/>
    <lineage>
        <taxon>Eukaryota</taxon>
        <taxon>Fungi</taxon>
        <taxon>Dikarya</taxon>
        <taxon>Ascomycota</taxon>
        <taxon>Pezizomycotina</taxon>
        <taxon>Sordariomycetes</taxon>
        <taxon>Hypocreomycetidae</taxon>
        <taxon>Hypocreales</taxon>
        <taxon>Nectriaceae</taxon>
        <taxon>Fusarium</taxon>
        <taxon>Fusarium decemcellulare species complex</taxon>
    </lineage>
</organism>